<organism evidence="1 2">
    <name type="scientific">Adiantum capillus-veneris</name>
    <name type="common">Maidenhair fern</name>
    <dbReference type="NCBI Taxonomy" id="13818"/>
    <lineage>
        <taxon>Eukaryota</taxon>
        <taxon>Viridiplantae</taxon>
        <taxon>Streptophyta</taxon>
        <taxon>Embryophyta</taxon>
        <taxon>Tracheophyta</taxon>
        <taxon>Polypodiopsida</taxon>
        <taxon>Polypodiidae</taxon>
        <taxon>Polypodiales</taxon>
        <taxon>Pteridineae</taxon>
        <taxon>Pteridaceae</taxon>
        <taxon>Vittarioideae</taxon>
        <taxon>Adiantum</taxon>
    </lineage>
</organism>
<dbReference type="AlphaFoldDB" id="A0A9D4ZFZ6"/>
<comment type="caution">
    <text evidence="1">The sequence shown here is derived from an EMBL/GenBank/DDBJ whole genome shotgun (WGS) entry which is preliminary data.</text>
</comment>
<accession>A0A9D4ZFZ6</accession>
<reference evidence="1" key="1">
    <citation type="submission" date="2021-01" db="EMBL/GenBank/DDBJ databases">
        <title>Adiantum capillus-veneris genome.</title>
        <authorList>
            <person name="Fang Y."/>
            <person name="Liao Q."/>
        </authorList>
    </citation>
    <scope>NUCLEOTIDE SEQUENCE</scope>
    <source>
        <strain evidence="1">H3</strain>
        <tissue evidence="1">Leaf</tissue>
    </source>
</reference>
<dbReference type="EMBL" id="JABFUD020000010">
    <property type="protein sequence ID" value="KAI5074093.1"/>
    <property type="molecule type" value="Genomic_DNA"/>
</dbReference>
<proteinExistence type="predicted"/>
<protein>
    <submittedName>
        <fullName evidence="1">Uncharacterized protein</fullName>
    </submittedName>
</protein>
<evidence type="ECO:0000313" key="2">
    <source>
        <dbReference type="Proteomes" id="UP000886520"/>
    </source>
</evidence>
<evidence type="ECO:0000313" key="1">
    <source>
        <dbReference type="EMBL" id="KAI5074093.1"/>
    </source>
</evidence>
<gene>
    <name evidence="1" type="ORF">GOP47_0010054</name>
</gene>
<name>A0A9D4ZFZ6_ADICA</name>
<sequence length="101" mass="11201">MVLYRFLSAPLQFESGRSCSTPTSSCCLAWVLHENGQGFVVPKVFPLCSYSWWSAWVPLRSMKITLQYDGCLCSACTGCTVLLLPPCSRLDSGSLSLRQTR</sequence>
<keyword evidence="2" id="KW-1185">Reference proteome</keyword>
<dbReference type="Proteomes" id="UP000886520">
    <property type="component" value="Chromosome 10"/>
</dbReference>